<dbReference type="RefSeq" id="WP_144846534.1">
    <property type="nucleotide sequence ID" value="NZ_VNJI01000011.1"/>
</dbReference>
<proteinExistence type="predicted"/>
<dbReference type="EMBL" id="VNJI01000011">
    <property type="protein sequence ID" value="TVY09935.1"/>
    <property type="molecule type" value="Genomic_DNA"/>
</dbReference>
<evidence type="ECO:0000313" key="2">
    <source>
        <dbReference type="Proteomes" id="UP000317036"/>
    </source>
</evidence>
<gene>
    <name evidence="1" type="ORF">FPZ49_11225</name>
</gene>
<dbReference type="OrthoDB" id="2974020at2"/>
<dbReference type="AlphaFoldDB" id="A0A559KCT1"/>
<protein>
    <submittedName>
        <fullName evidence="1">Uncharacterized protein</fullName>
    </submittedName>
</protein>
<reference evidence="1 2" key="1">
    <citation type="submission" date="2019-07" db="EMBL/GenBank/DDBJ databases">
        <authorList>
            <person name="Kim J."/>
        </authorList>
    </citation>
    <scope>NUCLEOTIDE SEQUENCE [LARGE SCALE GENOMIC DNA]</scope>
    <source>
        <strain evidence="1 2">JC52</strain>
    </source>
</reference>
<organism evidence="1 2">
    <name type="scientific">Paenibacillus cremeus</name>
    <dbReference type="NCBI Taxonomy" id="2163881"/>
    <lineage>
        <taxon>Bacteria</taxon>
        <taxon>Bacillati</taxon>
        <taxon>Bacillota</taxon>
        <taxon>Bacilli</taxon>
        <taxon>Bacillales</taxon>
        <taxon>Paenibacillaceae</taxon>
        <taxon>Paenibacillus</taxon>
    </lineage>
</organism>
<comment type="caution">
    <text evidence="1">The sequence shown here is derived from an EMBL/GenBank/DDBJ whole genome shotgun (WGS) entry which is preliminary data.</text>
</comment>
<sequence length="330" mass="39028">MTSGVYKQINIEVQGTEIPFVFDEIGIRWWPLGRLNKFILGRSLCSDKEMTTIYKHHFKFFDIRYTPKQPKKSTTYISEHGLIEILVKTNIARLTAANILDQNKLHEYLGIHTLHITERLLKSLKKKKVKNKKWTKRMIIKEIKKRQQEGLSLSSASVQKEYRSLHDAAINNLGSWQNAISEAGLDYEEIREDAELLRYCGIKFEKLLGDILRDVYQREVPKGYDHHARPDFVVEYGDWIDAKLSVWTNSINETIDKYELYCHQLTIIYLRGNKNIVKYLTEKTKVMSVYKYIKRLSRERQDYYIPILNKLYTEANNIEEEERQKVLSVE</sequence>
<dbReference type="Proteomes" id="UP000317036">
    <property type="component" value="Unassembled WGS sequence"/>
</dbReference>
<accession>A0A559KCT1</accession>
<keyword evidence="2" id="KW-1185">Reference proteome</keyword>
<evidence type="ECO:0000313" key="1">
    <source>
        <dbReference type="EMBL" id="TVY09935.1"/>
    </source>
</evidence>
<name>A0A559KCT1_9BACL</name>